<organism evidence="1 2">
    <name type="scientific">Phytophthora sojae (strain P6497)</name>
    <name type="common">Soybean stem and root rot agent</name>
    <name type="synonym">Phytophthora megasperma f. sp. glycines</name>
    <dbReference type="NCBI Taxonomy" id="1094619"/>
    <lineage>
        <taxon>Eukaryota</taxon>
        <taxon>Sar</taxon>
        <taxon>Stramenopiles</taxon>
        <taxon>Oomycota</taxon>
        <taxon>Peronosporomycetes</taxon>
        <taxon>Peronosporales</taxon>
        <taxon>Peronosporaceae</taxon>
        <taxon>Phytophthora</taxon>
    </lineage>
</organism>
<dbReference type="RefSeq" id="XP_009524834.1">
    <property type="nucleotide sequence ID" value="XM_009526539.1"/>
</dbReference>
<protein>
    <submittedName>
        <fullName evidence="1">Uncharacterized protein</fullName>
    </submittedName>
</protein>
<dbReference type="Proteomes" id="UP000002640">
    <property type="component" value="Unassembled WGS sequence"/>
</dbReference>
<dbReference type="GeneID" id="20646031"/>
<dbReference type="EMBL" id="JH159153">
    <property type="protein sequence ID" value="EGZ22117.1"/>
    <property type="molecule type" value="Genomic_DNA"/>
</dbReference>
<sequence length="81" mass="8551">MEPHMVPDMEPYIVPDIVPKPALGMEPALDASDKTTKKMGGIIDMLISMKKVQCICNRGLLCLACGAASTSNSSAESHCSA</sequence>
<gene>
    <name evidence="1" type="ORF">PHYSODRAFT_329974</name>
</gene>
<proteinExistence type="predicted"/>
<evidence type="ECO:0000313" key="2">
    <source>
        <dbReference type="Proteomes" id="UP000002640"/>
    </source>
</evidence>
<name>G4ZC89_PHYSP</name>
<reference evidence="1 2" key="1">
    <citation type="journal article" date="2006" name="Science">
        <title>Phytophthora genome sequences uncover evolutionary origins and mechanisms of pathogenesis.</title>
        <authorList>
            <person name="Tyler B.M."/>
            <person name="Tripathy S."/>
            <person name="Zhang X."/>
            <person name="Dehal P."/>
            <person name="Jiang R.H."/>
            <person name="Aerts A."/>
            <person name="Arredondo F.D."/>
            <person name="Baxter L."/>
            <person name="Bensasson D."/>
            <person name="Beynon J.L."/>
            <person name="Chapman J."/>
            <person name="Damasceno C.M."/>
            <person name="Dorrance A.E."/>
            <person name="Dou D."/>
            <person name="Dickerman A.W."/>
            <person name="Dubchak I.L."/>
            <person name="Garbelotto M."/>
            <person name="Gijzen M."/>
            <person name="Gordon S.G."/>
            <person name="Govers F."/>
            <person name="Grunwald N.J."/>
            <person name="Huang W."/>
            <person name="Ivors K.L."/>
            <person name="Jones R.W."/>
            <person name="Kamoun S."/>
            <person name="Krampis K."/>
            <person name="Lamour K.H."/>
            <person name="Lee M.K."/>
            <person name="McDonald W.H."/>
            <person name="Medina M."/>
            <person name="Meijer H.J."/>
            <person name="Nordberg E.K."/>
            <person name="Maclean D.J."/>
            <person name="Ospina-Giraldo M.D."/>
            <person name="Morris P.F."/>
            <person name="Phuntumart V."/>
            <person name="Putnam N.H."/>
            <person name="Rash S."/>
            <person name="Rose J.K."/>
            <person name="Sakihama Y."/>
            <person name="Salamov A.A."/>
            <person name="Savidor A."/>
            <person name="Scheuring C.F."/>
            <person name="Smith B.M."/>
            <person name="Sobral B.W."/>
            <person name="Terry A."/>
            <person name="Torto-Alalibo T.A."/>
            <person name="Win J."/>
            <person name="Xu Z."/>
            <person name="Zhang H."/>
            <person name="Grigoriev I.V."/>
            <person name="Rokhsar D.S."/>
            <person name="Boore J.L."/>
        </authorList>
    </citation>
    <scope>NUCLEOTIDE SEQUENCE [LARGE SCALE GENOMIC DNA]</scope>
    <source>
        <strain evidence="1 2">P6497</strain>
    </source>
</reference>
<accession>G4ZC89</accession>
<keyword evidence="2" id="KW-1185">Reference proteome</keyword>
<evidence type="ECO:0000313" key="1">
    <source>
        <dbReference type="EMBL" id="EGZ22117.1"/>
    </source>
</evidence>
<dbReference type="KEGG" id="psoj:PHYSODRAFT_329974"/>
<dbReference type="AlphaFoldDB" id="G4ZC89"/>
<dbReference type="InParanoid" id="G4ZC89"/>